<comment type="pathway">
    <text evidence="1">Protein modification; protein ubiquitination.</text>
</comment>
<dbReference type="Pfam" id="PF00651">
    <property type="entry name" value="BTB"/>
    <property type="match status" value="1"/>
</dbReference>
<dbReference type="GO" id="GO:0042542">
    <property type="term" value="P:response to hydrogen peroxide"/>
    <property type="evidence" value="ECO:0007669"/>
    <property type="project" value="UniProtKB-ARBA"/>
</dbReference>
<reference evidence="8" key="1">
    <citation type="submission" date="2024-07" db="EMBL/GenBank/DDBJ databases">
        <title>Two chromosome-level genome assemblies of Korean endemic species Abeliophyllum distichum and Forsythia ovata (Oleaceae).</title>
        <authorList>
            <person name="Jang H."/>
        </authorList>
    </citation>
    <scope>NUCLEOTIDE SEQUENCE [LARGE SCALE GENOMIC DNA]</scope>
</reference>
<evidence type="ECO:0000313" key="7">
    <source>
        <dbReference type="EMBL" id="KAL2465420.1"/>
    </source>
</evidence>
<dbReference type="FunFam" id="1.25.40.420:FF:000012">
    <property type="entry name" value="BTB/POZ and TAZ domain-containing protein 2"/>
    <property type="match status" value="1"/>
</dbReference>
<dbReference type="FunFam" id="1.20.1020.10:FF:000007">
    <property type="entry name" value="BTB/POZ and TAZ domain-containing protein 2"/>
    <property type="match status" value="1"/>
</dbReference>
<evidence type="ECO:0000256" key="4">
    <source>
        <dbReference type="ARBA" id="ARBA00022786"/>
    </source>
</evidence>
<dbReference type="GO" id="GO:0009725">
    <property type="term" value="P:response to hormone"/>
    <property type="evidence" value="ECO:0007669"/>
    <property type="project" value="UniProtKB-ARBA"/>
</dbReference>
<name>A0ABD1PNC9_9LAMI</name>
<dbReference type="CDD" id="cd14733">
    <property type="entry name" value="BACK"/>
    <property type="match status" value="1"/>
</dbReference>
<keyword evidence="3" id="KW-0863">Zinc-finger</keyword>
<comment type="caution">
    <text evidence="7">The sequence shown here is derived from an EMBL/GenBank/DDBJ whole genome shotgun (WGS) entry which is preliminary data.</text>
</comment>
<organism evidence="7 8">
    <name type="scientific">Abeliophyllum distichum</name>
    <dbReference type="NCBI Taxonomy" id="126358"/>
    <lineage>
        <taxon>Eukaryota</taxon>
        <taxon>Viridiplantae</taxon>
        <taxon>Streptophyta</taxon>
        <taxon>Embryophyta</taxon>
        <taxon>Tracheophyta</taxon>
        <taxon>Spermatophyta</taxon>
        <taxon>Magnoliopsida</taxon>
        <taxon>eudicotyledons</taxon>
        <taxon>Gunneridae</taxon>
        <taxon>Pentapetalae</taxon>
        <taxon>asterids</taxon>
        <taxon>lamiids</taxon>
        <taxon>Lamiales</taxon>
        <taxon>Oleaceae</taxon>
        <taxon>Forsythieae</taxon>
        <taxon>Abeliophyllum</taxon>
    </lineage>
</organism>
<evidence type="ECO:0000313" key="8">
    <source>
        <dbReference type="Proteomes" id="UP001604336"/>
    </source>
</evidence>
<evidence type="ECO:0000256" key="1">
    <source>
        <dbReference type="ARBA" id="ARBA00004906"/>
    </source>
</evidence>
<evidence type="ECO:0000256" key="3">
    <source>
        <dbReference type="ARBA" id="ARBA00022771"/>
    </source>
</evidence>
<evidence type="ECO:0000259" key="6">
    <source>
        <dbReference type="PROSITE" id="PS50097"/>
    </source>
</evidence>
<protein>
    <submittedName>
        <fullName evidence="7">BTB/POZ and TAZ domain-containing protein 1</fullName>
    </submittedName>
</protein>
<proteinExistence type="predicted"/>
<dbReference type="Pfam" id="PF02135">
    <property type="entry name" value="zf-TAZ"/>
    <property type="match status" value="1"/>
</dbReference>
<dbReference type="Proteomes" id="UP001604336">
    <property type="component" value="Unassembled WGS sequence"/>
</dbReference>
<keyword evidence="2" id="KW-0479">Metal-binding</keyword>
<dbReference type="PANTHER" id="PTHR46287">
    <property type="entry name" value="BTB/POZ AND TAZ DOMAIN-CONTAINING PROTEIN 3-RELATED"/>
    <property type="match status" value="1"/>
</dbReference>
<accession>A0ABD1PNC9</accession>
<dbReference type="InterPro" id="IPR000210">
    <property type="entry name" value="BTB/POZ_dom"/>
</dbReference>
<dbReference type="GO" id="GO:0005516">
    <property type="term" value="F:calmodulin binding"/>
    <property type="evidence" value="ECO:0007669"/>
    <property type="project" value="UniProtKB-ARBA"/>
</dbReference>
<dbReference type="AlphaFoldDB" id="A0ABD1PNC9"/>
<dbReference type="SUPFAM" id="SSF54695">
    <property type="entry name" value="POZ domain"/>
    <property type="match status" value="1"/>
</dbReference>
<keyword evidence="4" id="KW-0833">Ubl conjugation pathway</keyword>
<evidence type="ECO:0000256" key="5">
    <source>
        <dbReference type="ARBA" id="ARBA00022833"/>
    </source>
</evidence>
<keyword evidence="5" id="KW-0862">Zinc</keyword>
<sequence length="364" mass="41263">MVLLQGNFACEMKVKANSPFSGAGEGAIIDGEMAEPDVQIITSGGLRIPAHSSVLASASPVLGSIIEGPQKHRSSEGNIPILGVPCDAVSVFMQFLYSSKCSEEQMENYGIHLLALSHVYLVPLLKRRCTRGLAERLTIENVVDILQLARLCDAPDLYLRCMKLLSNNFKAIEQTEGWKFLQSHDPLLELQILQFMDEAESRKKRTRRQRQEQGLYLELSEAMDCLEHICTEGCMSVGPYDMDPSKNTSPCSKFSTCHGLQLLIKHFAACKKRVNGGCLRCKRMWQLLRLHSSICDSPDECKVPLCRQFKLKVQQDRRGEDARWRLLVRKVVSAKTIYSLTLPKWKREEEPRTTQNHHEIRSFK</sequence>
<dbReference type="Gene3D" id="1.20.1020.10">
    <property type="entry name" value="TAZ domain"/>
    <property type="match status" value="1"/>
</dbReference>
<dbReference type="PANTHER" id="PTHR46287:SF4">
    <property type="entry name" value="BTB_POZ AND TAZ DOMAIN-CONTAINING PROTEIN 2"/>
    <property type="match status" value="1"/>
</dbReference>
<dbReference type="Gene3D" id="1.25.40.420">
    <property type="match status" value="1"/>
</dbReference>
<keyword evidence="8" id="KW-1185">Reference proteome</keyword>
<dbReference type="GO" id="GO:0009751">
    <property type="term" value="P:response to salicylic acid"/>
    <property type="evidence" value="ECO:0007669"/>
    <property type="project" value="UniProtKB-ARBA"/>
</dbReference>
<dbReference type="InterPro" id="IPR011333">
    <property type="entry name" value="SKP1/BTB/POZ_sf"/>
</dbReference>
<dbReference type="InterPro" id="IPR000197">
    <property type="entry name" value="Znf_TAZ"/>
</dbReference>
<dbReference type="PROSITE" id="PS50097">
    <property type="entry name" value="BTB"/>
    <property type="match status" value="1"/>
</dbReference>
<dbReference type="InterPro" id="IPR044513">
    <property type="entry name" value="BT1/2/3/4/5"/>
</dbReference>
<dbReference type="SMART" id="SM00225">
    <property type="entry name" value="BTB"/>
    <property type="match status" value="1"/>
</dbReference>
<dbReference type="Gene3D" id="3.30.710.10">
    <property type="entry name" value="Potassium Channel Kv1.1, Chain A"/>
    <property type="match status" value="1"/>
</dbReference>
<feature type="domain" description="BTB" evidence="6">
    <location>
        <begin position="36"/>
        <end position="105"/>
    </location>
</feature>
<gene>
    <name evidence="7" type="ORF">Adt_41271</name>
</gene>
<dbReference type="SMART" id="SM00551">
    <property type="entry name" value="ZnF_TAZ"/>
    <property type="match status" value="1"/>
</dbReference>
<dbReference type="EMBL" id="JBFOLK010000013">
    <property type="protein sequence ID" value="KAL2465420.1"/>
    <property type="molecule type" value="Genomic_DNA"/>
</dbReference>
<evidence type="ECO:0000256" key="2">
    <source>
        <dbReference type="ARBA" id="ARBA00022723"/>
    </source>
</evidence>
<dbReference type="SUPFAM" id="SSF57933">
    <property type="entry name" value="TAZ domain"/>
    <property type="match status" value="1"/>
</dbReference>
<dbReference type="GO" id="GO:0006355">
    <property type="term" value="P:regulation of DNA-templated transcription"/>
    <property type="evidence" value="ECO:0007669"/>
    <property type="project" value="UniProtKB-ARBA"/>
</dbReference>
<dbReference type="GO" id="GO:0008270">
    <property type="term" value="F:zinc ion binding"/>
    <property type="evidence" value="ECO:0007669"/>
    <property type="project" value="UniProtKB-KW"/>
</dbReference>
<dbReference type="InterPro" id="IPR035898">
    <property type="entry name" value="TAZ_dom_sf"/>
</dbReference>